<dbReference type="UniPathway" id="UPA00219"/>
<protein>
    <submittedName>
        <fullName evidence="9">Murein L,D-transpeptidase</fullName>
    </submittedName>
</protein>
<dbReference type="Gene3D" id="2.40.440.10">
    <property type="entry name" value="L,D-transpeptidase catalytic domain-like"/>
    <property type="match status" value="1"/>
</dbReference>
<accession>A0A7C2RQ61</accession>
<dbReference type="GO" id="GO:0016740">
    <property type="term" value="F:transferase activity"/>
    <property type="evidence" value="ECO:0007669"/>
    <property type="project" value="UniProtKB-KW"/>
</dbReference>
<dbReference type="Proteomes" id="UP000885753">
    <property type="component" value="Unassembled WGS sequence"/>
</dbReference>
<evidence type="ECO:0000256" key="6">
    <source>
        <dbReference type="ARBA" id="ARBA00023316"/>
    </source>
</evidence>
<dbReference type="InterPro" id="IPR038063">
    <property type="entry name" value="Transpep_catalytic_dom"/>
</dbReference>
<keyword evidence="5 7" id="KW-0573">Peptidoglycan synthesis</keyword>
<keyword evidence="3" id="KW-0808">Transferase</keyword>
<comment type="pathway">
    <text evidence="1 7">Cell wall biogenesis; peptidoglycan biosynthesis.</text>
</comment>
<comment type="caution">
    <text evidence="9">The sequence shown here is derived from an EMBL/GenBank/DDBJ whole genome shotgun (WGS) entry which is preliminary data.</text>
</comment>
<evidence type="ECO:0000313" key="9">
    <source>
        <dbReference type="EMBL" id="HER40435.1"/>
    </source>
</evidence>
<dbReference type="AlphaFoldDB" id="A0A7C2RQ61"/>
<name>A0A7C2RQ61_9FLAO</name>
<evidence type="ECO:0000256" key="5">
    <source>
        <dbReference type="ARBA" id="ARBA00022984"/>
    </source>
</evidence>
<evidence type="ECO:0000256" key="7">
    <source>
        <dbReference type="PROSITE-ProRule" id="PRU01373"/>
    </source>
</evidence>
<dbReference type="InterPro" id="IPR005490">
    <property type="entry name" value="LD_TPept_cat_dom"/>
</dbReference>
<dbReference type="SUPFAM" id="SSF141523">
    <property type="entry name" value="L,D-transpeptidase catalytic domain-like"/>
    <property type="match status" value="1"/>
</dbReference>
<feature type="domain" description="L,D-TPase catalytic" evidence="8">
    <location>
        <begin position="135"/>
        <end position="258"/>
    </location>
</feature>
<dbReference type="InterPro" id="IPR050979">
    <property type="entry name" value="LD-transpeptidase"/>
</dbReference>
<gene>
    <name evidence="9" type="ORF">ENO10_04360</name>
</gene>
<organism evidence="9">
    <name type="scientific">Salinimicrobium catena</name>
    <dbReference type="NCBI Taxonomy" id="390640"/>
    <lineage>
        <taxon>Bacteria</taxon>
        <taxon>Pseudomonadati</taxon>
        <taxon>Bacteroidota</taxon>
        <taxon>Flavobacteriia</taxon>
        <taxon>Flavobacteriales</taxon>
        <taxon>Flavobacteriaceae</taxon>
        <taxon>Salinimicrobium</taxon>
    </lineage>
</organism>
<dbReference type="Pfam" id="PF03734">
    <property type="entry name" value="YkuD"/>
    <property type="match status" value="1"/>
</dbReference>
<evidence type="ECO:0000256" key="3">
    <source>
        <dbReference type="ARBA" id="ARBA00022679"/>
    </source>
</evidence>
<keyword evidence="4 7" id="KW-0133">Cell shape</keyword>
<keyword evidence="6 7" id="KW-0961">Cell wall biogenesis/degradation</keyword>
<dbReference type="GO" id="GO:0018104">
    <property type="term" value="P:peptidoglycan-protein cross-linking"/>
    <property type="evidence" value="ECO:0007669"/>
    <property type="project" value="TreeGrafter"/>
</dbReference>
<dbReference type="GO" id="GO:0071555">
    <property type="term" value="P:cell wall organization"/>
    <property type="evidence" value="ECO:0007669"/>
    <property type="project" value="UniProtKB-UniRule"/>
</dbReference>
<evidence type="ECO:0000256" key="2">
    <source>
        <dbReference type="ARBA" id="ARBA00005992"/>
    </source>
</evidence>
<sequence>MNKDLTYRFFNALIILVVLAFVIFSCDSGAKEMGPPEYSSEDEVKDTILPTATKERKPELIITYKVDSLTTKTAVDSFKSRFSEEEQNIIFALNRVDRWRLDPGDRLIIPDTLTGNLMDYSPFPNKLEILDSIPKAVLISRRVQAVALYEKGKMINWGPASTGKESTQTPAGLYYGNYKAKRKVSTIDKDWIMPYYFNYMNYEGIGTHIYSLPGYPASHGCVRLREQEAKNIYNWADQWKLNGNKQVVEKNGTPFMVFGEYDYQKPSPWLGMAEDPKGNFLTVSELDTLRAYVDRYFKDDRNFEKTEEMKLSLPSSTEIETIQ</sequence>
<feature type="active site" description="Nucleophile" evidence="7">
    <location>
        <position position="221"/>
    </location>
</feature>
<evidence type="ECO:0000256" key="4">
    <source>
        <dbReference type="ARBA" id="ARBA00022960"/>
    </source>
</evidence>
<dbReference type="PROSITE" id="PS51257">
    <property type="entry name" value="PROKAR_LIPOPROTEIN"/>
    <property type="match status" value="1"/>
</dbReference>
<reference evidence="9" key="1">
    <citation type="journal article" date="2020" name="mSystems">
        <title>Genome- and Community-Level Interaction Insights into Carbon Utilization and Element Cycling Functions of Hydrothermarchaeota in Hydrothermal Sediment.</title>
        <authorList>
            <person name="Zhou Z."/>
            <person name="Liu Y."/>
            <person name="Xu W."/>
            <person name="Pan J."/>
            <person name="Luo Z.H."/>
            <person name="Li M."/>
        </authorList>
    </citation>
    <scope>NUCLEOTIDE SEQUENCE [LARGE SCALE GENOMIC DNA]</scope>
    <source>
        <strain evidence="9">SpSt-1235</strain>
    </source>
</reference>
<dbReference type="GO" id="GO:0071972">
    <property type="term" value="F:peptidoglycan L,D-transpeptidase activity"/>
    <property type="evidence" value="ECO:0007669"/>
    <property type="project" value="TreeGrafter"/>
</dbReference>
<dbReference type="EMBL" id="DSEE01000321">
    <property type="protein sequence ID" value="HER40435.1"/>
    <property type="molecule type" value="Genomic_DNA"/>
</dbReference>
<dbReference type="GO" id="GO:0005576">
    <property type="term" value="C:extracellular region"/>
    <property type="evidence" value="ECO:0007669"/>
    <property type="project" value="TreeGrafter"/>
</dbReference>
<dbReference type="PANTHER" id="PTHR30582:SF2">
    <property type="entry name" value="L,D-TRANSPEPTIDASE YCIB-RELATED"/>
    <property type="match status" value="1"/>
</dbReference>
<evidence type="ECO:0000259" key="8">
    <source>
        <dbReference type="PROSITE" id="PS52029"/>
    </source>
</evidence>
<proteinExistence type="inferred from homology"/>
<dbReference type="PROSITE" id="PS52029">
    <property type="entry name" value="LD_TPASE"/>
    <property type="match status" value="1"/>
</dbReference>
<dbReference type="CDD" id="cd16913">
    <property type="entry name" value="YkuD_like"/>
    <property type="match status" value="1"/>
</dbReference>
<comment type="similarity">
    <text evidence="2">Belongs to the YkuD family.</text>
</comment>
<dbReference type="PANTHER" id="PTHR30582">
    <property type="entry name" value="L,D-TRANSPEPTIDASE"/>
    <property type="match status" value="1"/>
</dbReference>
<evidence type="ECO:0000256" key="1">
    <source>
        <dbReference type="ARBA" id="ARBA00004752"/>
    </source>
</evidence>
<dbReference type="GO" id="GO:0008360">
    <property type="term" value="P:regulation of cell shape"/>
    <property type="evidence" value="ECO:0007669"/>
    <property type="project" value="UniProtKB-UniRule"/>
</dbReference>
<feature type="active site" description="Proton donor/acceptor" evidence="7">
    <location>
        <position position="208"/>
    </location>
</feature>